<reference evidence="5" key="1">
    <citation type="submission" date="2022-11" db="UniProtKB">
        <authorList>
            <consortium name="WormBaseParasite"/>
        </authorList>
    </citation>
    <scope>IDENTIFICATION</scope>
</reference>
<dbReference type="Gene3D" id="3.30.420.10">
    <property type="entry name" value="Ribonuclease H-like superfamily/Ribonuclease H"/>
    <property type="match status" value="1"/>
</dbReference>
<name>A0A915EFD8_9BILA</name>
<evidence type="ECO:0000259" key="2">
    <source>
        <dbReference type="Pfam" id="PF13358"/>
    </source>
</evidence>
<dbReference type="InterPro" id="IPR056783">
    <property type="entry name" value="PSF1_C"/>
</dbReference>
<accession>A0A915EFD8</accession>
<feature type="domain" description="DNA replication complex GINS protein PSF1 C-terminal" evidence="3">
    <location>
        <begin position="237"/>
        <end position="285"/>
    </location>
</feature>
<comment type="subunit">
    <text evidence="1">Component of the GINS complex.</text>
</comment>
<keyword evidence="4" id="KW-1185">Reference proteome</keyword>
<dbReference type="GO" id="GO:0003676">
    <property type="term" value="F:nucleic acid binding"/>
    <property type="evidence" value="ECO:0007669"/>
    <property type="project" value="InterPro"/>
</dbReference>
<organism evidence="4 5">
    <name type="scientific">Ditylenchus dipsaci</name>
    <dbReference type="NCBI Taxonomy" id="166011"/>
    <lineage>
        <taxon>Eukaryota</taxon>
        <taxon>Metazoa</taxon>
        <taxon>Ecdysozoa</taxon>
        <taxon>Nematoda</taxon>
        <taxon>Chromadorea</taxon>
        <taxon>Rhabditida</taxon>
        <taxon>Tylenchina</taxon>
        <taxon>Tylenchomorpha</taxon>
        <taxon>Sphaerularioidea</taxon>
        <taxon>Anguinidae</taxon>
        <taxon>Anguininae</taxon>
        <taxon>Ditylenchus</taxon>
    </lineage>
</organism>
<sequence length="286" mass="33146">MIGSDGKGYVRRPVNKRFDPKYTIGTVKFGGGNIMVWGCFSWHGLGPLRLVNGKMDRFQYQQILSETMLSHLEHLENSHPDENLIFQQDNDPKHKAKIITKWLQDNSVDVMQWPAQSPDLNPIENLWYEAERRMGGHKHKKSDELFKAVKKAWESIPKERLEKLVESMPRRCQARLNRIKHLRWKSGSLLTNSVKANLSKEELEWLGTYSDSIFKFQNKFGENGINLLNHVHPPKALMIHVRALQNYGDFETSDGTTVVFTKNSMHFLPLQDCENLIRRGVLEHAT</sequence>
<proteinExistence type="inferred from homology"/>
<dbReference type="Pfam" id="PF24997">
    <property type="entry name" value="PSF1_C"/>
    <property type="match status" value="1"/>
</dbReference>
<keyword evidence="1" id="KW-0235">DNA replication</keyword>
<dbReference type="InterPro" id="IPR005339">
    <property type="entry name" value="GINS_Psf1"/>
</dbReference>
<dbReference type="Pfam" id="PF13358">
    <property type="entry name" value="DDE_3"/>
    <property type="match status" value="1"/>
</dbReference>
<dbReference type="InterPro" id="IPR038717">
    <property type="entry name" value="Tc1-like_DDE_dom"/>
</dbReference>
<comment type="similarity">
    <text evidence="1">Belongs to the GINS1/PSF1 family.</text>
</comment>
<comment type="function">
    <text evidence="1">Required for correct functioning of the GINS complex, a complex that plays an essential role in the initiation of DNA replication, and progression of DNA replication forks. GINS complex seems to bind preferentially to single-stranded DNA.</text>
</comment>
<dbReference type="CDD" id="cd21696">
    <property type="entry name" value="GINS_B_Psf1"/>
    <property type="match status" value="1"/>
</dbReference>
<evidence type="ECO:0000256" key="1">
    <source>
        <dbReference type="RuleBase" id="RU368085"/>
    </source>
</evidence>
<dbReference type="GO" id="GO:0000811">
    <property type="term" value="C:GINS complex"/>
    <property type="evidence" value="ECO:0007669"/>
    <property type="project" value="UniProtKB-UniRule"/>
</dbReference>
<dbReference type="AlphaFoldDB" id="A0A915EFD8"/>
<protein>
    <recommendedName>
        <fullName evidence="1">DNA replication complex GINS protein PSF1</fullName>
    </recommendedName>
</protein>
<dbReference type="GO" id="GO:1902983">
    <property type="term" value="P:DNA strand elongation involved in mitotic DNA replication"/>
    <property type="evidence" value="ECO:0007669"/>
    <property type="project" value="TreeGrafter"/>
</dbReference>
<dbReference type="SUPFAM" id="SSF158573">
    <property type="entry name" value="GINS helical bundle-like"/>
    <property type="match status" value="1"/>
</dbReference>
<evidence type="ECO:0000259" key="3">
    <source>
        <dbReference type="Pfam" id="PF24997"/>
    </source>
</evidence>
<dbReference type="InterPro" id="IPR036224">
    <property type="entry name" value="GINS_bundle-like_dom_sf"/>
</dbReference>
<dbReference type="PANTHER" id="PTHR12914">
    <property type="entry name" value="PARTNER OF SLD5"/>
    <property type="match status" value="1"/>
</dbReference>
<dbReference type="PANTHER" id="PTHR12914:SF2">
    <property type="entry name" value="DNA REPLICATION COMPLEX GINS PROTEIN PSF1"/>
    <property type="match status" value="1"/>
</dbReference>
<dbReference type="Proteomes" id="UP000887574">
    <property type="component" value="Unplaced"/>
</dbReference>
<comment type="subcellular location">
    <subcellularLocation>
        <location evidence="1">Nucleus</location>
    </subcellularLocation>
</comment>
<dbReference type="InterPro" id="IPR036397">
    <property type="entry name" value="RNaseH_sf"/>
</dbReference>
<feature type="domain" description="Tc1-like transposase DDE" evidence="2">
    <location>
        <begin position="62"/>
        <end position="145"/>
    </location>
</feature>
<evidence type="ECO:0000313" key="5">
    <source>
        <dbReference type="WBParaSite" id="jg577"/>
    </source>
</evidence>
<evidence type="ECO:0000313" key="4">
    <source>
        <dbReference type="Proteomes" id="UP000887574"/>
    </source>
</evidence>
<keyword evidence="1" id="KW-0539">Nucleus</keyword>
<dbReference type="WBParaSite" id="jg577">
    <property type="protein sequence ID" value="jg577"/>
    <property type="gene ID" value="jg577"/>
</dbReference>